<evidence type="ECO:0000313" key="2">
    <source>
        <dbReference type="EMBL" id="MED6174691.1"/>
    </source>
</evidence>
<name>A0ABU6VM65_9FABA</name>
<keyword evidence="1" id="KW-0472">Membrane</keyword>
<gene>
    <name evidence="2" type="ORF">PIB30_071444</name>
</gene>
<protein>
    <submittedName>
        <fullName evidence="2">Uncharacterized protein</fullName>
    </submittedName>
</protein>
<dbReference type="SUPFAM" id="SSF52058">
    <property type="entry name" value="L domain-like"/>
    <property type="match status" value="1"/>
</dbReference>
<proteinExistence type="predicted"/>
<dbReference type="PANTHER" id="PTHR15140">
    <property type="entry name" value="TUBULIN-SPECIFIC CHAPERONE E"/>
    <property type="match status" value="1"/>
</dbReference>
<feature type="transmembrane region" description="Helical" evidence="1">
    <location>
        <begin position="233"/>
        <end position="253"/>
    </location>
</feature>
<comment type="caution">
    <text evidence="2">The sequence shown here is derived from an EMBL/GenBank/DDBJ whole genome shotgun (WGS) entry which is preliminary data.</text>
</comment>
<keyword evidence="3" id="KW-1185">Reference proteome</keyword>
<accession>A0ABU6VM65</accession>
<dbReference type="InterPro" id="IPR032675">
    <property type="entry name" value="LRR_dom_sf"/>
</dbReference>
<keyword evidence="1" id="KW-0812">Transmembrane</keyword>
<sequence>MFGPELQVDGEGPKNILENLQSLCYVRPDSVLESLINNGCFPNLKTLGLVLYPEDKQGGGTEELRRLHCLSNLRYLKLWFQSHLLFCKAALSIDAMENLSNLTKITLNGLTTFTSSNMAALGRISNLQILKLKMLLVGKSTLSCGDVGSFPKLQVFLMLGLASLQSLRLEEGKMPCLQRMVIYDCSTLKEIPKRLFSKTNLRDLHGDIWKEADDDSNKTIRSDSVKESVFNKLGIVIIVCVNVIYVFVINILVENQAKWWFFLKTLSFLPNAKVKVQASELRQNRATQHQWRH</sequence>
<organism evidence="2 3">
    <name type="scientific">Stylosanthes scabra</name>
    <dbReference type="NCBI Taxonomy" id="79078"/>
    <lineage>
        <taxon>Eukaryota</taxon>
        <taxon>Viridiplantae</taxon>
        <taxon>Streptophyta</taxon>
        <taxon>Embryophyta</taxon>
        <taxon>Tracheophyta</taxon>
        <taxon>Spermatophyta</taxon>
        <taxon>Magnoliopsida</taxon>
        <taxon>eudicotyledons</taxon>
        <taxon>Gunneridae</taxon>
        <taxon>Pentapetalae</taxon>
        <taxon>rosids</taxon>
        <taxon>fabids</taxon>
        <taxon>Fabales</taxon>
        <taxon>Fabaceae</taxon>
        <taxon>Papilionoideae</taxon>
        <taxon>50 kb inversion clade</taxon>
        <taxon>dalbergioids sensu lato</taxon>
        <taxon>Dalbergieae</taxon>
        <taxon>Pterocarpus clade</taxon>
        <taxon>Stylosanthes</taxon>
    </lineage>
</organism>
<keyword evidence="1" id="KW-1133">Transmembrane helix</keyword>
<dbReference type="Gene3D" id="3.80.10.10">
    <property type="entry name" value="Ribonuclease Inhibitor"/>
    <property type="match status" value="1"/>
</dbReference>
<dbReference type="EMBL" id="JASCZI010151860">
    <property type="protein sequence ID" value="MED6174691.1"/>
    <property type="molecule type" value="Genomic_DNA"/>
</dbReference>
<dbReference type="Proteomes" id="UP001341840">
    <property type="component" value="Unassembled WGS sequence"/>
</dbReference>
<reference evidence="2 3" key="1">
    <citation type="journal article" date="2023" name="Plants (Basel)">
        <title>Bridging the Gap: Combining Genomics and Transcriptomics Approaches to Understand Stylosanthes scabra, an Orphan Legume from the Brazilian Caatinga.</title>
        <authorList>
            <person name="Ferreira-Neto J.R.C."/>
            <person name="da Silva M.D."/>
            <person name="Binneck E."/>
            <person name="de Melo N.F."/>
            <person name="da Silva R.H."/>
            <person name="de Melo A.L.T.M."/>
            <person name="Pandolfi V."/>
            <person name="Bustamante F.O."/>
            <person name="Brasileiro-Vidal A.C."/>
            <person name="Benko-Iseppon A.M."/>
        </authorList>
    </citation>
    <scope>NUCLEOTIDE SEQUENCE [LARGE SCALE GENOMIC DNA]</scope>
    <source>
        <tissue evidence="2">Leaves</tissue>
    </source>
</reference>
<dbReference type="PANTHER" id="PTHR15140:SF57">
    <property type="entry name" value="RX N-TERMINAL DOMAIN-CONTAINING PROTEIN"/>
    <property type="match status" value="1"/>
</dbReference>
<evidence type="ECO:0000256" key="1">
    <source>
        <dbReference type="SAM" id="Phobius"/>
    </source>
</evidence>
<evidence type="ECO:0000313" key="3">
    <source>
        <dbReference type="Proteomes" id="UP001341840"/>
    </source>
</evidence>